<dbReference type="GO" id="GO:0009360">
    <property type="term" value="C:DNA polymerase III complex"/>
    <property type="evidence" value="ECO:0007669"/>
    <property type="project" value="TreeGrafter"/>
</dbReference>
<dbReference type="InterPro" id="IPR048466">
    <property type="entry name" value="DNA_pol3_delta-like_C"/>
</dbReference>
<evidence type="ECO:0000256" key="2">
    <source>
        <dbReference type="ARBA" id="ARBA00022679"/>
    </source>
</evidence>
<evidence type="ECO:0000256" key="1">
    <source>
        <dbReference type="ARBA" id="ARBA00012417"/>
    </source>
</evidence>
<proteinExistence type="inferred from homology"/>
<dbReference type="GO" id="GO:0003887">
    <property type="term" value="F:DNA-directed DNA polymerase activity"/>
    <property type="evidence" value="ECO:0007669"/>
    <property type="project" value="UniProtKB-KW"/>
</dbReference>
<dbReference type="PANTHER" id="PTHR34388">
    <property type="entry name" value="DNA POLYMERASE III SUBUNIT DELTA"/>
    <property type="match status" value="1"/>
</dbReference>
<dbReference type="AlphaFoldDB" id="A0A9D1RJ58"/>
<dbReference type="Gene3D" id="1.20.272.10">
    <property type="match status" value="1"/>
</dbReference>
<evidence type="ECO:0000256" key="5">
    <source>
        <dbReference type="ARBA" id="ARBA00022932"/>
    </source>
</evidence>
<evidence type="ECO:0000256" key="4">
    <source>
        <dbReference type="ARBA" id="ARBA00022705"/>
    </source>
</evidence>
<dbReference type="PANTHER" id="PTHR34388:SF1">
    <property type="entry name" value="DNA POLYMERASE III SUBUNIT DELTA"/>
    <property type="match status" value="1"/>
</dbReference>
<reference evidence="9" key="2">
    <citation type="submission" date="2021-04" db="EMBL/GenBank/DDBJ databases">
        <authorList>
            <person name="Gilroy R."/>
        </authorList>
    </citation>
    <scope>NUCLEOTIDE SEQUENCE</scope>
    <source>
        <strain evidence="9">Gambia16-930</strain>
    </source>
</reference>
<dbReference type="InterPro" id="IPR008921">
    <property type="entry name" value="DNA_pol3_clamp-load_cplx_C"/>
</dbReference>
<evidence type="ECO:0000313" key="9">
    <source>
        <dbReference type="EMBL" id="HIW87607.1"/>
    </source>
</evidence>
<name>A0A9D1RJ58_9BACT</name>
<accession>A0A9D1RJ58</accession>
<evidence type="ECO:0000256" key="6">
    <source>
        <dbReference type="ARBA" id="ARBA00034754"/>
    </source>
</evidence>
<feature type="non-terminal residue" evidence="9">
    <location>
        <position position="1"/>
    </location>
</feature>
<keyword evidence="3" id="KW-0548">Nucleotidyltransferase</keyword>
<dbReference type="EMBL" id="DXGG01000158">
    <property type="protein sequence ID" value="HIW87607.1"/>
    <property type="molecule type" value="Genomic_DNA"/>
</dbReference>
<evidence type="ECO:0000313" key="10">
    <source>
        <dbReference type="Proteomes" id="UP000824267"/>
    </source>
</evidence>
<keyword evidence="2" id="KW-0808">Transferase</keyword>
<keyword evidence="4" id="KW-0235">DNA replication</keyword>
<sequence>GYTIEQQASMLMFEYIGNNLQNISNEISKLLVNLNDRRSITLADVSEHIGISKEYNIFELQNAIAGFNQEKINSIVDYFESNPKENPMALILSSLFNYFVKLLIVSQLPDKSNNAVAQVLNISPYFAKDYTLPAQRFSMDKIIRNIGLIKDCDLKSKGVDSAAVTNEYEPLNELVYKLIH</sequence>
<dbReference type="GO" id="GO:0006261">
    <property type="term" value="P:DNA-templated DNA replication"/>
    <property type="evidence" value="ECO:0007669"/>
    <property type="project" value="TreeGrafter"/>
</dbReference>
<dbReference type="EC" id="2.7.7.7" evidence="1"/>
<comment type="caution">
    <text evidence="9">The sequence shown here is derived from an EMBL/GenBank/DDBJ whole genome shotgun (WGS) entry which is preliminary data.</text>
</comment>
<dbReference type="SUPFAM" id="SSF48019">
    <property type="entry name" value="post-AAA+ oligomerization domain-like"/>
    <property type="match status" value="1"/>
</dbReference>
<protein>
    <recommendedName>
        <fullName evidence="1">DNA-directed DNA polymerase</fullName>
        <ecNumber evidence="1">2.7.7.7</ecNumber>
    </recommendedName>
</protein>
<dbReference type="Proteomes" id="UP000824267">
    <property type="component" value="Unassembled WGS sequence"/>
</dbReference>
<dbReference type="NCBIfam" id="TIGR01128">
    <property type="entry name" value="holA"/>
    <property type="match status" value="1"/>
</dbReference>
<evidence type="ECO:0000259" key="8">
    <source>
        <dbReference type="Pfam" id="PF21694"/>
    </source>
</evidence>
<organism evidence="9 10">
    <name type="scientific">Candidatus Onthomorpha intestinigallinarum</name>
    <dbReference type="NCBI Taxonomy" id="2840880"/>
    <lineage>
        <taxon>Bacteria</taxon>
        <taxon>Pseudomonadati</taxon>
        <taxon>Bacteroidota</taxon>
        <taxon>Bacteroidia</taxon>
        <taxon>Bacteroidales</taxon>
        <taxon>Candidatus Onthomorpha</taxon>
    </lineage>
</organism>
<reference evidence="9" key="1">
    <citation type="journal article" date="2021" name="PeerJ">
        <title>Extensive microbial diversity within the chicken gut microbiome revealed by metagenomics and culture.</title>
        <authorList>
            <person name="Gilroy R."/>
            <person name="Ravi A."/>
            <person name="Getino M."/>
            <person name="Pursley I."/>
            <person name="Horton D.L."/>
            <person name="Alikhan N.F."/>
            <person name="Baker D."/>
            <person name="Gharbi K."/>
            <person name="Hall N."/>
            <person name="Watson M."/>
            <person name="Adriaenssens E.M."/>
            <person name="Foster-Nyarko E."/>
            <person name="Jarju S."/>
            <person name="Secka A."/>
            <person name="Antonio M."/>
            <person name="Oren A."/>
            <person name="Chaudhuri R.R."/>
            <person name="La Ragione R."/>
            <person name="Hildebrand F."/>
            <person name="Pallen M.J."/>
        </authorList>
    </citation>
    <scope>NUCLEOTIDE SEQUENCE</scope>
    <source>
        <strain evidence="9">Gambia16-930</strain>
    </source>
</reference>
<gene>
    <name evidence="9" type="ORF">IAC47_04955</name>
</gene>
<feature type="domain" description="DNA polymerase III delta subunit-like C-terminal" evidence="8">
    <location>
        <begin position="54"/>
        <end position="157"/>
    </location>
</feature>
<keyword evidence="5" id="KW-0239">DNA-directed DNA polymerase</keyword>
<comment type="similarity">
    <text evidence="6">Belongs to the DNA polymerase HolA subunit family.</text>
</comment>
<dbReference type="Gene3D" id="1.10.8.60">
    <property type="match status" value="1"/>
</dbReference>
<evidence type="ECO:0000256" key="7">
    <source>
        <dbReference type="ARBA" id="ARBA00049244"/>
    </source>
</evidence>
<dbReference type="Pfam" id="PF21694">
    <property type="entry name" value="DNA_pol3_delta_C"/>
    <property type="match status" value="1"/>
</dbReference>
<comment type="catalytic activity">
    <reaction evidence="7">
        <text>DNA(n) + a 2'-deoxyribonucleoside 5'-triphosphate = DNA(n+1) + diphosphate</text>
        <dbReference type="Rhea" id="RHEA:22508"/>
        <dbReference type="Rhea" id="RHEA-COMP:17339"/>
        <dbReference type="Rhea" id="RHEA-COMP:17340"/>
        <dbReference type="ChEBI" id="CHEBI:33019"/>
        <dbReference type="ChEBI" id="CHEBI:61560"/>
        <dbReference type="ChEBI" id="CHEBI:173112"/>
        <dbReference type="EC" id="2.7.7.7"/>
    </reaction>
</comment>
<dbReference type="GO" id="GO:0003677">
    <property type="term" value="F:DNA binding"/>
    <property type="evidence" value="ECO:0007669"/>
    <property type="project" value="InterPro"/>
</dbReference>
<evidence type="ECO:0000256" key="3">
    <source>
        <dbReference type="ARBA" id="ARBA00022695"/>
    </source>
</evidence>
<dbReference type="InterPro" id="IPR005790">
    <property type="entry name" value="DNA_polIII_delta"/>
</dbReference>